<gene>
    <name evidence="3" type="ORF">DPCES_0254</name>
</gene>
<organism evidence="3">
    <name type="scientific">Desulfitobacterium hafniense</name>
    <name type="common">Desulfitobacterium frappieri</name>
    <dbReference type="NCBI Taxonomy" id="49338"/>
    <lineage>
        <taxon>Bacteria</taxon>
        <taxon>Bacillati</taxon>
        <taxon>Bacillota</taxon>
        <taxon>Clostridia</taxon>
        <taxon>Eubacteriales</taxon>
        <taxon>Desulfitobacteriaceae</taxon>
        <taxon>Desulfitobacterium</taxon>
    </lineage>
</organism>
<dbReference type="AlphaFoldDB" id="A0A098AX02"/>
<dbReference type="InterPro" id="IPR055733">
    <property type="entry name" value="DUF7309"/>
</dbReference>
<evidence type="ECO:0000259" key="1">
    <source>
        <dbReference type="Pfam" id="PF22007"/>
    </source>
</evidence>
<dbReference type="Pfam" id="PF22007">
    <property type="entry name" value="DUF6930"/>
    <property type="match status" value="1"/>
</dbReference>
<dbReference type="RefSeq" id="WP_208925158.1">
    <property type="nucleotide sequence ID" value="NZ_LK996017.1"/>
</dbReference>
<proteinExistence type="predicted"/>
<evidence type="ECO:0000259" key="2">
    <source>
        <dbReference type="Pfam" id="PF23988"/>
    </source>
</evidence>
<name>A0A098AX02_DESHA</name>
<feature type="domain" description="DUF7309" evidence="2">
    <location>
        <begin position="10"/>
        <end position="178"/>
    </location>
</feature>
<sequence>MRKEAGLELWRKLYEVTRLIGSLQPWDYLWDMDMITLELPEYEQPFFVSVMGRNGECYAITVMEGPEALRGFYRLAENREIPPGQLIRYQNNLTCYFGDRDELSKAERERIKALGLKFRGRNQWIFFRAFERGYAPHTLGEDQVLKLTRVFQELFMALRAFLEHGIAVDFEKGQTLYRCFDPEQKLWLTSAMPRFMPSPQYLVPVLEDEVMAARLKRQKKVKEKLEIDTLFLDTFIDESKSGRPTIPILLILASRSSGMILDQEFLDPGDDEVAAVLGQVIDYIEDSGRPQKIFVRDEEMAHLLSDLCRKVDIPIAIEGSLQVIDDFAESFELLSF</sequence>
<protein>
    <submittedName>
        <fullName evidence="3">Uncharacterized protein</fullName>
    </submittedName>
</protein>
<dbReference type="InterPro" id="IPR054216">
    <property type="entry name" value="DUF6930"/>
</dbReference>
<feature type="domain" description="DUF6930" evidence="1">
    <location>
        <begin position="213"/>
        <end position="332"/>
    </location>
</feature>
<dbReference type="Pfam" id="PF23988">
    <property type="entry name" value="DUF7309"/>
    <property type="match status" value="1"/>
</dbReference>
<evidence type="ECO:0000313" key="3">
    <source>
        <dbReference type="EMBL" id="CDX00141.1"/>
    </source>
</evidence>
<reference evidence="3" key="1">
    <citation type="submission" date="2014-07" db="EMBL/GenBank/DDBJ databases">
        <authorList>
            <person name="Hornung V.Bastian."/>
        </authorList>
    </citation>
    <scope>NUCLEOTIDE SEQUENCE</scope>
    <source>
        <strain evidence="3">PCE-S</strain>
    </source>
</reference>
<dbReference type="EMBL" id="LK996017">
    <property type="protein sequence ID" value="CDX00141.1"/>
    <property type="molecule type" value="Genomic_DNA"/>
</dbReference>
<dbReference type="PATRIC" id="fig|49338.4.peg.272"/>
<accession>A0A098AX02</accession>